<dbReference type="EMBL" id="FLUM01000003">
    <property type="protein sequence ID" value="SBW04429.1"/>
    <property type="molecule type" value="Genomic_DNA"/>
</dbReference>
<evidence type="ECO:0000313" key="7">
    <source>
        <dbReference type="EMBL" id="SBW04429.1"/>
    </source>
</evidence>
<dbReference type="SUPFAM" id="SSF48452">
    <property type="entry name" value="TPR-like"/>
    <property type="match status" value="1"/>
</dbReference>
<dbReference type="InterPro" id="IPR003646">
    <property type="entry name" value="SH3-like_bac-type"/>
</dbReference>
<proteinExistence type="predicted"/>
<gene>
    <name evidence="7" type="ORF">KL86DYS1_30838</name>
</gene>
<dbReference type="PROSITE" id="PS50005">
    <property type="entry name" value="TPR"/>
    <property type="match status" value="1"/>
</dbReference>
<sequence length="274" mass="30844">MKRIILSCLFIFAIYSVAYAQDSIPAVSDSLATAKGSRNQTETSSDPATTAYNEGDFRKAIEILEAQKNEQLENGLESAQLYYNLGNAYFRVNDLAHARLNYEKAMLLDPGDRDTRHNIEYLSTKIEDKILVADTFFLSIWFRAVQNLFSSNTWAVIAVVSFLLLMGCLSVFFFSRYVSMKKTAFYIGLAALVIVILANVFSFGQKNKIEHRDTAVIMAGSASVVSSPDINSKELFILHSGTKVYITKEDRNWLEIEIDNGSVGWIQRDKLEII</sequence>
<evidence type="ECO:0000259" key="6">
    <source>
        <dbReference type="PROSITE" id="PS51781"/>
    </source>
</evidence>
<evidence type="ECO:0000256" key="5">
    <source>
        <dbReference type="SAM" id="SignalP"/>
    </source>
</evidence>
<keyword evidence="5" id="KW-0732">Signal</keyword>
<dbReference type="AlphaFoldDB" id="A0A212JYD3"/>
<evidence type="ECO:0000256" key="4">
    <source>
        <dbReference type="SAM" id="Phobius"/>
    </source>
</evidence>
<dbReference type="SMART" id="SM00028">
    <property type="entry name" value="TPR"/>
    <property type="match status" value="1"/>
</dbReference>
<feature type="chain" id="PRO_5012555597" description="SH3b domain-containing protein" evidence="5">
    <location>
        <begin position="21"/>
        <end position="274"/>
    </location>
</feature>
<reference evidence="7" key="1">
    <citation type="submission" date="2016-04" db="EMBL/GenBank/DDBJ databases">
        <authorList>
            <person name="Evans L.H."/>
            <person name="Alamgir A."/>
            <person name="Owens N."/>
            <person name="Weber N.D."/>
            <person name="Virtaneva K."/>
            <person name="Barbian K."/>
            <person name="Babar A."/>
            <person name="Rosenke K."/>
        </authorList>
    </citation>
    <scope>NUCLEOTIDE SEQUENCE</scope>
    <source>
        <strain evidence="7">86-1</strain>
    </source>
</reference>
<feature type="repeat" description="TPR" evidence="3">
    <location>
        <begin position="79"/>
        <end position="112"/>
    </location>
</feature>
<dbReference type="Pfam" id="PF07719">
    <property type="entry name" value="TPR_2"/>
    <property type="match status" value="1"/>
</dbReference>
<keyword evidence="4" id="KW-0812">Transmembrane</keyword>
<name>A0A212JYD3_9BACT</name>
<evidence type="ECO:0000256" key="2">
    <source>
        <dbReference type="ARBA" id="ARBA00022803"/>
    </source>
</evidence>
<dbReference type="RefSeq" id="WP_296942943.1">
    <property type="nucleotide sequence ID" value="NZ_LT599032.1"/>
</dbReference>
<evidence type="ECO:0000256" key="3">
    <source>
        <dbReference type="PROSITE-ProRule" id="PRU00339"/>
    </source>
</evidence>
<accession>A0A212JYD3</accession>
<dbReference type="InterPro" id="IPR019734">
    <property type="entry name" value="TPR_rpt"/>
</dbReference>
<keyword evidence="4" id="KW-0472">Membrane</keyword>
<feature type="transmembrane region" description="Helical" evidence="4">
    <location>
        <begin position="154"/>
        <end position="174"/>
    </location>
</feature>
<keyword evidence="4" id="KW-1133">Transmembrane helix</keyword>
<protein>
    <recommendedName>
        <fullName evidence="6">SH3b domain-containing protein</fullName>
    </recommendedName>
</protein>
<feature type="domain" description="SH3b" evidence="6">
    <location>
        <begin position="212"/>
        <end position="274"/>
    </location>
</feature>
<feature type="signal peptide" evidence="5">
    <location>
        <begin position="1"/>
        <end position="20"/>
    </location>
</feature>
<keyword evidence="2 3" id="KW-0802">TPR repeat</keyword>
<feature type="transmembrane region" description="Helical" evidence="4">
    <location>
        <begin position="186"/>
        <end position="204"/>
    </location>
</feature>
<dbReference type="InterPro" id="IPR011990">
    <property type="entry name" value="TPR-like_helical_dom_sf"/>
</dbReference>
<dbReference type="PROSITE" id="PS50293">
    <property type="entry name" value="TPR_REGION"/>
    <property type="match status" value="1"/>
</dbReference>
<organism evidence="7">
    <name type="scientific">uncultured Dysgonomonas sp</name>
    <dbReference type="NCBI Taxonomy" id="206096"/>
    <lineage>
        <taxon>Bacteria</taxon>
        <taxon>Pseudomonadati</taxon>
        <taxon>Bacteroidota</taxon>
        <taxon>Bacteroidia</taxon>
        <taxon>Bacteroidales</taxon>
        <taxon>Dysgonomonadaceae</taxon>
        <taxon>Dysgonomonas</taxon>
        <taxon>environmental samples</taxon>
    </lineage>
</organism>
<keyword evidence="1" id="KW-0677">Repeat</keyword>
<evidence type="ECO:0000256" key="1">
    <source>
        <dbReference type="ARBA" id="ARBA00022737"/>
    </source>
</evidence>
<dbReference type="Gene3D" id="1.25.40.10">
    <property type="entry name" value="Tetratricopeptide repeat domain"/>
    <property type="match status" value="1"/>
</dbReference>
<dbReference type="PROSITE" id="PS51781">
    <property type="entry name" value="SH3B"/>
    <property type="match status" value="1"/>
</dbReference>
<dbReference type="InterPro" id="IPR013105">
    <property type="entry name" value="TPR_2"/>
</dbReference>
<dbReference type="Gene3D" id="2.30.30.40">
    <property type="entry name" value="SH3 Domains"/>
    <property type="match status" value="1"/>
</dbReference>
<dbReference type="Pfam" id="PF08239">
    <property type="entry name" value="SH3_3"/>
    <property type="match status" value="1"/>
</dbReference>